<dbReference type="EMBL" id="AP018227">
    <property type="protein sequence ID" value="BAY83635.1"/>
    <property type="molecule type" value="Genomic_DNA"/>
</dbReference>
<sequence>MSFKTFQSNLSHVRPWLTLFAIVWLLGTFGLGWLVNSLLIILGLLFVVPILGFFVFRWWLQRSLIADNCPVCGTEITGLNNTQLQCPSCGEKLLVQNRTLQRFTPEGTIDVTAVEVPAKSIED</sequence>
<keyword evidence="1" id="KW-1133">Transmembrane helix</keyword>
<dbReference type="Proteomes" id="UP000218418">
    <property type="component" value="Chromosome"/>
</dbReference>
<dbReference type="AlphaFoldDB" id="A0A1Z4LQU5"/>
<keyword evidence="1" id="KW-0472">Membrane</keyword>
<gene>
    <name evidence="2" type="ORF">NIES267_31250</name>
</gene>
<accession>A0A1Z4LQU5</accession>
<proteinExistence type="predicted"/>
<protein>
    <submittedName>
        <fullName evidence="2">Uncharacterized protein</fullName>
    </submittedName>
</protein>
<dbReference type="OrthoDB" id="486490at2"/>
<keyword evidence="1" id="KW-0812">Transmembrane</keyword>
<feature type="transmembrane region" description="Helical" evidence="1">
    <location>
        <begin position="16"/>
        <end position="34"/>
    </location>
</feature>
<dbReference type="InterPro" id="IPR029040">
    <property type="entry name" value="RPABC4/Spt4"/>
</dbReference>
<reference evidence="2 3" key="1">
    <citation type="submission" date="2017-06" db="EMBL/GenBank/DDBJ databases">
        <title>Genome sequencing of cyanobaciteial culture collection at National Institute for Environmental Studies (NIES).</title>
        <authorList>
            <person name="Hirose Y."/>
            <person name="Shimura Y."/>
            <person name="Fujisawa T."/>
            <person name="Nakamura Y."/>
            <person name="Kawachi M."/>
        </authorList>
    </citation>
    <scope>NUCLEOTIDE SEQUENCE [LARGE SCALE GENOMIC DNA]</scope>
    <source>
        <strain evidence="2 3">NIES-267</strain>
    </source>
</reference>
<feature type="transmembrane region" description="Helical" evidence="1">
    <location>
        <begin position="40"/>
        <end position="60"/>
    </location>
</feature>
<organism evidence="2 3">
    <name type="scientific">Calothrix parasitica NIES-267</name>
    <dbReference type="NCBI Taxonomy" id="1973488"/>
    <lineage>
        <taxon>Bacteria</taxon>
        <taxon>Bacillati</taxon>
        <taxon>Cyanobacteriota</taxon>
        <taxon>Cyanophyceae</taxon>
        <taxon>Nostocales</taxon>
        <taxon>Calotrichaceae</taxon>
        <taxon>Calothrix</taxon>
    </lineage>
</organism>
<keyword evidence="3" id="KW-1185">Reference proteome</keyword>
<name>A0A1Z4LQU5_9CYAN</name>
<evidence type="ECO:0000313" key="2">
    <source>
        <dbReference type="EMBL" id="BAY83635.1"/>
    </source>
</evidence>
<dbReference type="SUPFAM" id="SSF63393">
    <property type="entry name" value="RNA polymerase subunits"/>
    <property type="match status" value="1"/>
</dbReference>
<dbReference type="Gene3D" id="2.20.28.30">
    <property type="entry name" value="RNA polymerase ii, chain L"/>
    <property type="match status" value="1"/>
</dbReference>
<evidence type="ECO:0000313" key="3">
    <source>
        <dbReference type="Proteomes" id="UP000218418"/>
    </source>
</evidence>
<evidence type="ECO:0000256" key="1">
    <source>
        <dbReference type="SAM" id="Phobius"/>
    </source>
</evidence>